<organism evidence="1">
    <name type="scientific">viral metagenome</name>
    <dbReference type="NCBI Taxonomy" id="1070528"/>
    <lineage>
        <taxon>unclassified sequences</taxon>
        <taxon>metagenomes</taxon>
        <taxon>organismal metagenomes</taxon>
    </lineage>
</organism>
<gene>
    <name evidence="1" type="ORF">MM415B02497_0007</name>
</gene>
<proteinExistence type="predicted"/>
<protein>
    <recommendedName>
        <fullName evidence="2">Glycosyltransferase</fullName>
    </recommendedName>
</protein>
<name>A0A6M3L4L7_9ZZZZ</name>
<evidence type="ECO:0008006" key="2">
    <source>
        <dbReference type="Google" id="ProtNLM"/>
    </source>
</evidence>
<accession>A0A6M3L4L7</accession>
<reference evidence="1" key="1">
    <citation type="submission" date="2020-03" db="EMBL/GenBank/DDBJ databases">
        <title>The deep terrestrial virosphere.</title>
        <authorList>
            <person name="Holmfeldt K."/>
            <person name="Nilsson E."/>
            <person name="Simone D."/>
            <person name="Lopez-Fernandez M."/>
            <person name="Wu X."/>
            <person name="de Brujin I."/>
            <person name="Lundin D."/>
            <person name="Andersson A."/>
            <person name="Bertilsson S."/>
            <person name="Dopson M."/>
        </authorList>
    </citation>
    <scope>NUCLEOTIDE SEQUENCE</scope>
    <source>
        <strain evidence="1">MM415B02497</strain>
    </source>
</reference>
<dbReference type="AlphaFoldDB" id="A0A6M3L4L7"/>
<evidence type="ECO:0000313" key="1">
    <source>
        <dbReference type="EMBL" id="QJA89787.1"/>
    </source>
</evidence>
<sequence>MQMDLIVFLSGNNLNAYTPLFLETLYRNCDVSNLHIHVVEKGRIVSDLISTDRYGESFIEENYVGGVGENVHNYLLRKKETSPVPFTIYEQHDPRPFFFQAAPRVPLFNMIHDYSETLKWSMENCGTNRWAIFCHSDMFFLSDIITEFSNNLKDHMGMYGIWGHCLAINREAYYKVGVGFASISNFRAVRLPDSYKGWDYIIRHASDPRCLPDSKIIYGWDTFQLMELFMIANGWLCEVEDTHKLRYHVHHQASGHGYMNCQSAIDDIENKINSALAKYGIQRV</sequence>
<dbReference type="EMBL" id="MT142869">
    <property type="protein sequence ID" value="QJA89787.1"/>
    <property type="molecule type" value="Genomic_DNA"/>
</dbReference>